<organism evidence="1 2">
    <name type="scientific">Pluteus cervinus</name>
    <dbReference type="NCBI Taxonomy" id="181527"/>
    <lineage>
        <taxon>Eukaryota</taxon>
        <taxon>Fungi</taxon>
        <taxon>Dikarya</taxon>
        <taxon>Basidiomycota</taxon>
        <taxon>Agaricomycotina</taxon>
        <taxon>Agaricomycetes</taxon>
        <taxon>Agaricomycetidae</taxon>
        <taxon>Agaricales</taxon>
        <taxon>Pluteineae</taxon>
        <taxon>Pluteaceae</taxon>
        <taxon>Pluteus</taxon>
    </lineage>
</organism>
<name>A0ACD3AFZ0_9AGAR</name>
<evidence type="ECO:0000313" key="1">
    <source>
        <dbReference type="EMBL" id="TFK64808.1"/>
    </source>
</evidence>
<gene>
    <name evidence="1" type="ORF">BDN72DRAFT_901252</name>
</gene>
<sequence length="396" mass="44140">MTIDRDLFHWMLPHLASYPAPKLNALSIYAANSTHPLHIPDDVRVFQGITPQLTSLSSSQCRLSPQSSLFVNNLTTLDVAYCPIGSTTTWLDILRQMQRLSHLQIHHCFTDRPGVQYTPIPAGFDVIPFLHLSTLAIKGSWLQSDLDFLTHIALSSRTLLQFNSAVDNFMPPVTASPLLAFLSVHRQSRQGLLEMEGAIVELEQSHSTSLQFPVHETPQYYINLDISNIPSIDYDEALFTELATLFSRTTSMTFTLSCNLSPDILRTLSRHLPNIRTISCSGHVFGAFLTVLHSEPQGAHTSQADDTHPATFPNPLLNHSNIQPPFKSLESIHLSDTTADNYSTPLVDSLGFRRAIGLPIRNLRFSRVVDKVERESNSHENSLMIIQGDGPLDILS</sequence>
<dbReference type="EMBL" id="ML208460">
    <property type="protein sequence ID" value="TFK64808.1"/>
    <property type="molecule type" value="Genomic_DNA"/>
</dbReference>
<dbReference type="Proteomes" id="UP000308600">
    <property type="component" value="Unassembled WGS sequence"/>
</dbReference>
<accession>A0ACD3AFZ0</accession>
<evidence type="ECO:0000313" key="2">
    <source>
        <dbReference type="Proteomes" id="UP000308600"/>
    </source>
</evidence>
<keyword evidence="2" id="KW-1185">Reference proteome</keyword>
<reference evidence="1 2" key="1">
    <citation type="journal article" date="2019" name="Nat. Ecol. Evol.">
        <title>Megaphylogeny resolves global patterns of mushroom evolution.</title>
        <authorList>
            <person name="Varga T."/>
            <person name="Krizsan K."/>
            <person name="Foldi C."/>
            <person name="Dima B."/>
            <person name="Sanchez-Garcia M."/>
            <person name="Sanchez-Ramirez S."/>
            <person name="Szollosi G.J."/>
            <person name="Szarkandi J.G."/>
            <person name="Papp V."/>
            <person name="Albert L."/>
            <person name="Andreopoulos W."/>
            <person name="Angelini C."/>
            <person name="Antonin V."/>
            <person name="Barry K.W."/>
            <person name="Bougher N.L."/>
            <person name="Buchanan P."/>
            <person name="Buyck B."/>
            <person name="Bense V."/>
            <person name="Catcheside P."/>
            <person name="Chovatia M."/>
            <person name="Cooper J."/>
            <person name="Damon W."/>
            <person name="Desjardin D."/>
            <person name="Finy P."/>
            <person name="Geml J."/>
            <person name="Haridas S."/>
            <person name="Hughes K."/>
            <person name="Justo A."/>
            <person name="Karasinski D."/>
            <person name="Kautmanova I."/>
            <person name="Kiss B."/>
            <person name="Kocsube S."/>
            <person name="Kotiranta H."/>
            <person name="LaButti K.M."/>
            <person name="Lechner B.E."/>
            <person name="Liimatainen K."/>
            <person name="Lipzen A."/>
            <person name="Lukacs Z."/>
            <person name="Mihaltcheva S."/>
            <person name="Morgado L.N."/>
            <person name="Niskanen T."/>
            <person name="Noordeloos M.E."/>
            <person name="Ohm R.A."/>
            <person name="Ortiz-Santana B."/>
            <person name="Ovrebo C."/>
            <person name="Racz N."/>
            <person name="Riley R."/>
            <person name="Savchenko A."/>
            <person name="Shiryaev A."/>
            <person name="Soop K."/>
            <person name="Spirin V."/>
            <person name="Szebenyi C."/>
            <person name="Tomsovsky M."/>
            <person name="Tulloss R.E."/>
            <person name="Uehling J."/>
            <person name="Grigoriev I.V."/>
            <person name="Vagvolgyi C."/>
            <person name="Papp T."/>
            <person name="Martin F.M."/>
            <person name="Miettinen O."/>
            <person name="Hibbett D.S."/>
            <person name="Nagy L.G."/>
        </authorList>
    </citation>
    <scope>NUCLEOTIDE SEQUENCE [LARGE SCALE GENOMIC DNA]</scope>
    <source>
        <strain evidence="1 2">NL-1719</strain>
    </source>
</reference>
<protein>
    <submittedName>
        <fullName evidence="1">Uncharacterized protein</fullName>
    </submittedName>
</protein>
<proteinExistence type="predicted"/>